<dbReference type="InterPro" id="IPR036749">
    <property type="entry name" value="Expansin_CBD_sf"/>
</dbReference>
<evidence type="ECO:0000256" key="3">
    <source>
        <dbReference type="SAM" id="Phobius"/>
    </source>
</evidence>
<keyword evidence="7" id="KW-1185">Reference proteome</keyword>
<dbReference type="InterPro" id="IPR051477">
    <property type="entry name" value="Expansin_CellWall"/>
</dbReference>
<evidence type="ECO:0000256" key="2">
    <source>
        <dbReference type="SAM" id="MobiDB-lite"/>
    </source>
</evidence>
<evidence type="ECO:0000256" key="4">
    <source>
        <dbReference type="SAM" id="SignalP"/>
    </source>
</evidence>
<feature type="signal peptide" evidence="4">
    <location>
        <begin position="1"/>
        <end position="15"/>
    </location>
</feature>
<evidence type="ECO:0000313" key="7">
    <source>
        <dbReference type="Proteomes" id="UP000030762"/>
    </source>
</evidence>
<feature type="compositionally biased region" description="Low complexity" evidence="2">
    <location>
        <begin position="287"/>
        <end position="346"/>
    </location>
</feature>
<evidence type="ECO:0000256" key="1">
    <source>
        <dbReference type="ARBA" id="ARBA00022729"/>
    </source>
</evidence>
<feature type="transmembrane region" description="Helical" evidence="3">
    <location>
        <begin position="391"/>
        <end position="412"/>
    </location>
</feature>
<proteinExistence type="predicted"/>
<keyword evidence="1 4" id="KW-0732">Signal</keyword>
<dbReference type="GeneID" id="19942560"/>
<dbReference type="Proteomes" id="UP000030762">
    <property type="component" value="Unassembled WGS sequence"/>
</dbReference>
<dbReference type="InterPro" id="IPR036908">
    <property type="entry name" value="RlpA-like_sf"/>
</dbReference>
<dbReference type="PANTHER" id="PTHR31836">
    <property type="match status" value="1"/>
</dbReference>
<dbReference type="AlphaFoldDB" id="T0SCZ0"/>
<accession>T0SCZ0</accession>
<reference evidence="6 7" key="1">
    <citation type="submission" date="2012-04" db="EMBL/GenBank/DDBJ databases">
        <title>The Genome Sequence of Saprolegnia declina VS20.</title>
        <authorList>
            <consortium name="The Broad Institute Genome Sequencing Platform"/>
            <person name="Russ C."/>
            <person name="Nusbaum C."/>
            <person name="Tyler B."/>
            <person name="van West P."/>
            <person name="Dieguez-Uribeondo J."/>
            <person name="de Bruijn I."/>
            <person name="Tripathy S."/>
            <person name="Jiang R."/>
            <person name="Young S.K."/>
            <person name="Zeng Q."/>
            <person name="Gargeya S."/>
            <person name="Fitzgerald M."/>
            <person name="Haas B."/>
            <person name="Abouelleil A."/>
            <person name="Alvarado L."/>
            <person name="Arachchi H.M."/>
            <person name="Berlin A."/>
            <person name="Chapman S.B."/>
            <person name="Goldberg J."/>
            <person name="Griggs A."/>
            <person name="Gujja S."/>
            <person name="Hansen M."/>
            <person name="Howarth C."/>
            <person name="Imamovic A."/>
            <person name="Larimer J."/>
            <person name="McCowen C."/>
            <person name="Montmayeur A."/>
            <person name="Murphy C."/>
            <person name="Neiman D."/>
            <person name="Pearson M."/>
            <person name="Priest M."/>
            <person name="Roberts A."/>
            <person name="Saif S."/>
            <person name="Shea T."/>
            <person name="Sisk P."/>
            <person name="Sykes S."/>
            <person name="Wortman J."/>
            <person name="Nusbaum C."/>
            <person name="Birren B."/>
        </authorList>
    </citation>
    <scope>NUCLEOTIDE SEQUENCE [LARGE SCALE GENOMIC DNA]</scope>
    <source>
        <strain evidence="6 7">VS20</strain>
    </source>
</reference>
<dbReference type="InterPro" id="IPR007112">
    <property type="entry name" value="Expansin/allergen_DPBB_dom"/>
</dbReference>
<feature type="chain" id="PRO_5012677955" description="Expansin-like EG45 domain-containing protein" evidence="4">
    <location>
        <begin position="16"/>
        <end position="439"/>
    </location>
</feature>
<evidence type="ECO:0000313" key="6">
    <source>
        <dbReference type="EMBL" id="EQC40762.1"/>
    </source>
</evidence>
<evidence type="ECO:0000259" key="5">
    <source>
        <dbReference type="PROSITE" id="PS50842"/>
    </source>
</evidence>
<dbReference type="CDD" id="cd22271">
    <property type="entry name" value="DPBB_EXP_N-like"/>
    <property type="match status" value="1"/>
</dbReference>
<dbReference type="eggNOG" id="ENOG502SA8X">
    <property type="taxonomic scope" value="Eukaryota"/>
</dbReference>
<feature type="compositionally biased region" description="Pro residues" evidence="2">
    <location>
        <begin position="230"/>
        <end position="286"/>
    </location>
</feature>
<dbReference type="Gene3D" id="2.60.40.760">
    <property type="entry name" value="Expansin, cellulose-binding-like domain"/>
    <property type="match status" value="1"/>
</dbReference>
<keyword evidence="3" id="KW-0472">Membrane</keyword>
<dbReference type="EMBL" id="JH767135">
    <property type="protein sequence ID" value="EQC40762.1"/>
    <property type="molecule type" value="Genomic_DNA"/>
</dbReference>
<gene>
    <name evidence="6" type="ORF">SDRG_01833</name>
</gene>
<dbReference type="PANTHER" id="PTHR31836:SF21">
    <property type="entry name" value="EXPANSIN-LIKE PROTEIN 7"/>
    <property type="match status" value="1"/>
</dbReference>
<dbReference type="Gene3D" id="2.40.40.10">
    <property type="entry name" value="RlpA-like domain"/>
    <property type="match status" value="1"/>
</dbReference>
<sequence>MRGFTLALLCASAASQYTGEGTTYGPPDGGDSAFTGNCALMKPLDFAPKFHAAINDAQWGEGVNCGRCVAVQCTDPRCTSSAQVVGQITDRCPECKFGDLDMSLPMFNSATGLYTDRPKIKWSFVDCPVSGGVQLCAKSGSSKFWLAVQASNAVNGIKSMSINGQAAPLFGGTAYYFKSQVNGVDLSETQITMTSFSGDSITTTVSLEADKCTQISHQFKTGGNDNVAPQPQPSPSPSPKPSPSPQPVPSPSPSAQPLPIPQPSPSPSPQPSPSPSVVPSPQPSTTPSPTSSTPTTTSATPSTTSRVTTTPATTTTSVPSSGSEATESATLAPTTSTSPDATVAPTGESAITRPDTAPTAAPSKSASTQSPSNATEVSNQSSADGPSVGSVIGYGLIGCIVIAGVVVGVVVTKARRKIDEEKENDRLELASSHANIAVL</sequence>
<dbReference type="OrthoDB" id="406505at2759"/>
<protein>
    <recommendedName>
        <fullName evidence="5">Expansin-like EG45 domain-containing protein</fullName>
    </recommendedName>
</protein>
<feature type="domain" description="Expansin-like EG45" evidence="5">
    <location>
        <begin position="29"/>
        <end position="132"/>
    </location>
</feature>
<organism evidence="6 7">
    <name type="scientific">Saprolegnia diclina (strain VS20)</name>
    <dbReference type="NCBI Taxonomy" id="1156394"/>
    <lineage>
        <taxon>Eukaryota</taxon>
        <taxon>Sar</taxon>
        <taxon>Stramenopiles</taxon>
        <taxon>Oomycota</taxon>
        <taxon>Saprolegniomycetes</taxon>
        <taxon>Saprolegniales</taxon>
        <taxon>Saprolegniaceae</taxon>
        <taxon>Saprolegnia</taxon>
    </lineage>
</organism>
<dbReference type="RefSeq" id="XP_008605606.1">
    <property type="nucleotide sequence ID" value="XM_008607384.1"/>
</dbReference>
<dbReference type="OMA" id="TFVHETT"/>
<feature type="compositionally biased region" description="Polar residues" evidence="2">
    <location>
        <begin position="375"/>
        <end position="384"/>
    </location>
</feature>
<dbReference type="VEuPathDB" id="FungiDB:SDRG_01833"/>
<dbReference type="PROSITE" id="PS50842">
    <property type="entry name" value="EXPANSIN_EG45"/>
    <property type="match status" value="1"/>
</dbReference>
<dbReference type="InParanoid" id="T0SCZ0"/>
<feature type="region of interest" description="Disordered" evidence="2">
    <location>
        <begin position="218"/>
        <end position="385"/>
    </location>
</feature>
<keyword evidence="3" id="KW-1133">Transmembrane helix</keyword>
<dbReference type="SUPFAM" id="SSF50685">
    <property type="entry name" value="Barwin-like endoglucanases"/>
    <property type="match status" value="1"/>
</dbReference>
<keyword evidence="3" id="KW-0812">Transmembrane</keyword>
<feature type="compositionally biased region" description="Low complexity" evidence="2">
    <location>
        <begin position="356"/>
        <end position="374"/>
    </location>
</feature>
<name>T0SCZ0_SAPDV</name>